<dbReference type="RefSeq" id="WP_172166706.1">
    <property type="nucleotide sequence ID" value="NZ_WOEZ01000090.1"/>
</dbReference>
<evidence type="ECO:0000313" key="2">
    <source>
        <dbReference type="EMBL" id="NPT56341.1"/>
    </source>
</evidence>
<gene>
    <name evidence="2" type="ORF">GNZ13_17530</name>
</gene>
<keyword evidence="3" id="KW-1185">Reference proteome</keyword>
<accession>A0A972NNV4</accession>
<evidence type="ECO:0000256" key="1">
    <source>
        <dbReference type="SAM" id="MobiDB-lite"/>
    </source>
</evidence>
<sequence>MAAKRKSKVKDIASTGISISGDDLKQALKPIATALSEELAALLAAVMDGRKKKTLDRLSQALSEAVPSLLQRVIEDDLLADSDADRERRATLVAALRAREMPARLQQAKSARQGPAHGADDSTDWMSADAVARLLNVSPAHVKKLSQDGKLGDVDTDANGVMRLERTAVLVCYEQMKRRQQMGRQETFSRRERGGDNVLPAATSGRQRKGADRP</sequence>
<proteinExistence type="predicted"/>
<evidence type="ECO:0000313" key="3">
    <source>
        <dbReference type="Proteomes" id="UP000655523"/>
    </source>
</evidence>
<protein>
    <submittedName>
        <fullName evidence="2">Uncharacterized protein</fullName>
    </submittedName>
</protein>
<feature type="region of interest" description="Disordered" evidence="1">
    <location>
        <begin position="180"/>
        <end position="214"/>
    </location>
</feature>
<organism evidence="2 3">
    <name type="scientific">Paraburkholderia elongata</name>
    <dbReference type="NCBI Taxonomy" id="2675747"/>
    <lineage>
        <taxon>Bacteria</taxon>
        <taxon>Pseudomonadati</taxon>
        <taxon>Pseudomonadota</taxon>
        <taxon>Betaproteobacteria</taxon>
        <taxon>Burkholderiales</taxon>
        <taxon>Burkholderiaceae</taxon>
        <taxon>Paraburkholderia</taxon>
    </lineage>
</organism>
<dbReference type="AlphaFoldDB" id="A0A972NNV4"/>
<dbReference type="Proteomes" id="UP000655523">
    <property type="component" value="Unassembled WGS sequence"/>
</dbReference>
<comment type="caution">
    <text evidence="2">The sequence shown here is derived from an EMBL/GenBank/DDBJ whole genome shotgun (WGS) entry which is preliminary data.</text>
</comment>
<dbReference type="EMBL" id="WOEZ01000090">
    <property type="protein sequence ID" value="NPT56341.1"/>
    <property type="molecule type" value="Genomic_DNA"/>
</dbReference>
<reference evidence="2 3" key="1">
    <citation type="submission" date="2019-11" db="EMBL/GenBank/DDBJ databases">
        <title>Metabolism of dissolved organic matter in forest soils.</title>
        <authorList>
            <person name="Cyle K.T."/>
            <person name="Wilhelm R.C."/>
            <person name="Martinez C.E."/>
        </authorList>
    </citation>
    <scope>NUCLEOTIDE SEQUENCE [LARGE SCALE GENOMIC DNA]</scope>
    <source>
        <strain evidence="2 3">5N</strain>
    </source>
</reference>
<name>A0A972NNV4_9BURK</name>